<sequence>MNFREQIFTEDVLEEIKLAKELCQDMKVNGLPLQCFALLHSLLIEESTSYDKSILLSMYAQIKDYNDYWKEIHWFDNSKMELILVKFKKLIK</sequence>
<proteinExistence type="predicted"/>
<dbReference type="Proteomes" id="UP001519288">
    <property type="component" value="Unassembled WGS sequence"/>
</dbReference>
<gene>
    <name evidence="1" type="ORF">J2Z69_000120</name>
</gene>
<keyword evidence="2" id="KW-1185">Reference proteome</keyword>
<reference evidence="1 2" key="1">
    <citation type="submission" date="2021-03" db="EMBL/GenBank/DDBJ databases">
        <title>Genomic Encyclopedia of Type Strains, Phase IV (KMG-IV): sequencing the most valuable type-strain genomes for metagenomic binning, comparative biology and taxonomic classification.</title>
        <authorList>
            <person name="Goeker M."/>
        </authorList>
    </citation>
    <scope>NUCLEOTIDE SEQUENCE [LARGE SCALE GENOMIC DNA]</scope>
    <source>
        <strain evidence="1 2">DSM 26806</strain>
    </source>
</reference>
<protein>
    <submittedName>
        <fullName evidence="1">Uncharacterized protein</fullName>
    </submittedName>
</protein>
<name>A0ABS4JBK8_9BACL</name>
<evidence type="ECO:0000313" key="1">
    <source>
        <dbReference type="EMBL" id="MBP1999101.1"/>
    </source>
</evidence>
<dbReference type="EMBL" id="JAGGLD010000001">
    <property type="protein sequence ID" value="MBP1999101.1"/>
    <property type="molecule type" value="Genomic_DNA"/>
</dbReference>
<evidence type="ECO:0000313" key="2">
    <source>
        <dbReference type="Proteomes" id="UP001519288"/>
    </source>
</evidence>
<organism evidence="1 2">
    <name type="scientific">Paenibacillus shirakamiensis</name>
    <dbReference type="NCBI Taxonomy" id="1265935"/>
    <lineage>
        <taxon>Bacteria</taxon>
        <taxon>Bacillati</taxon>
        <taxon>Bacillota</taxon>
        <taxon>Bacilli</taxon>
        <taxon>Bacillales</taxon>
        <taxon>Paenibacillaceae</taxon>
        <taxon>Paenibacillus</taxon>
    </lineage>
</organism>
<comment type="caution">
    <text evidence="1">The sequence shown here is derived from an EMBL/GenBank/DDBJ whole genome shotgun (WGS) entry which is preliminary data.</text>
</comment>
<accession>A0ABS4JBK8</accession>